<name>R7QPS7_CHOCR</name>
<dbReference type="Gene3D" id="3.60.15.10">
    <property type="entry name" value="Ribonuclease Z/Hydroxyacylglutathione hydrolase-like"/>
    <property type="match status" value="1"/>
</dbReference>
<dbReference type="AlphaFoldDB" id="R7QPS7"/>
<dbReference type="KEGG" id="ccp:CHC_T00000397001"/>
<reference evidence="2" key="1">
    <citation type="journal article" date="2013" name="Proc. Natl. Acad. Sci. U.S.A.">
        <title>Genome structure and metabolic features in the red seaweed Chondrus crispus shed light on evolution of the Archaeplastida.</title>
        <authorList>
            <person name="Collen J."/>
            <person name="Porcel B."/>
            <person name="Carre W."/>
            <person name="Ball S.G."/>
            <person name="Chaparro C."/>
            <person name="Tonon T."/>
            <person name="Barbeyron T."/>
            <person name="Michel G."/>
            <person name="Noel B."/>
            <person name="Valentin K."/>
            <person name="Elias M."/>
            <person name="Artiguenave F."/>
            <person name="Arun A."/>
            <person name="Aury J.M."/>
            <person name="Barbosa-Neto J.F."/>
            <person name="Bothwell J.H."/>
            <person name="Bouget F.Y."/>
            <person name="Brillet L."/>
            <person name="Cabello-Hurtado F."/>
            <person name="Capella-Gutierrez S."/>
            <person name="Charrier B."/>
            <person name="Cladiere L."/>
            <person name="Cock J.M."/>
            <person name="Coelho S.M."/>
            <person name="Colleoni C."/>
            <person name="Czjzek M."/>
            <person name="Da Silva C."/>
            <person name="Delage L."/>
            <person name="Denoeud F."/>
            <person name="Deschamps P."/>
            <person name="Dittami S.M."/>
            <person name="Gabaldon T."/>
            <person name="Gachon C.M."/>
            <person name="Groisillier A."/>
            <person name="Herve C."/>
            <person name="Jabbari K."/>
            <person name="Katinka M."/>
            <person name="Kloareg B."/>
            <person name="Kowalczyk N."/>
            <person name="Labadie K."/>
            <person name="Leblanc C."/>
            <person name="Lopez P.J."/>
            <person name="McLachlan D.H."/>
            <person name="Meslet-Cladiere L."/>
            <person name="Moustafa A."/>
            <person name="Nehr Z."/>
            <person name="Nyvall Collen P."/>
            <person name="Panaud O."/>
            <person name="Partensky F."/>
            <person name="Poulain J."/>
            <person name="Rensing S.A."/>
            <person name="Rousvoal S."/>
            <person name="Samson G."/>
            <person name="Symeonidi A."/>
            <person name="Weissenbach J."/>
            <person name="Zambounis A."/>
            <person name="Wincker P."/>
            <person name="Boyen C."/>
        </authorList>
    </citation>
    <scope>NUCLEOTIDE SEQUENCE [LARGE SCALE GENOMIC DNA]</scope>
    <source>
        <strain evidence="2">cv. Stackhouse</strain>
    </source>
</reference>
<proteinExistence type="predicted"/>
<dbReference type="RefSeq" id="XP_005710087.1">
    <property type="nucleotide sequence ID" value="XM_005710030.1"/>
</dbReference>
<dbReference type="InterPro" id="IPR036866">
    <property type="entry name" value="RibonucZ/Hydroxyglut_hydro"/>
</dbReference>
<dbReference type="PANTHER" id="PTHR46504">
    <property type="entry name" value="TRNASE Z TRZ1"/>
    <property type="match status" value="1"/>
</dbReference>
<dbReference type="SUPFAM" id="SSF56281">
    <property type="entry name" value="Metallo-hydrolase/oxidoreductase"/>
    <property type="match status" value="1"/>
</dbReference>
<accession>R7QPS7</accession>
<protein>
    <submittedName>
        <fullName evidence="1">Uncharacterized protein</fullName>
    </submittedName>
</protein>
<dbReference type="OMA" id="LTHFSMR"/>
<dbReference type="EMBL" id="HG002073">
    <property type="protein sequence ID" value="CDF39793.1"/>
    <property type="molecule type" value="Genomic_DNA"/>
</dbReference>
<dbReference type="Gramene" id="CDF39793">
    <property type="protein sequence ID" value="CDF39793"/>
    <property type="gene ID" value="CHC_T00000397001"/>
</dbReference>
<evidence type="ECO:0000313" key="1">
    <source>
        <dbReference type="EMBL" id="CDF39793.1"/>
    </source>
</evidence>
<dbReference type="STRING" id="2769.R7QPS7"/>
<evidence type="ECO:0000313" key="2">
    <source>
        <dbReference type="Proteomes" id="UP000012073"/>
    </source>
</evidence>
<dbReference type="PhylomeDB" id="R7QPS7"/>
<sequence length="286" mass="31660">MSASTKQDRSTPQTIDVAGYQIYGVSVAAMETCICIPSLSLAFDSGRCPPRAVSMKFMAITHGHCDHVHGLPLHLATRSLQKLPTPTYFVPPEIVPDVKNLVSAVAKLEQSHFEFVVEGLSPSHPPVEFKKGWLLKSFPTTHPVPSQGYIVIKKKKKLKQKYIGTPGPELVKMRKAGTEIEDNIASPEICFTGDTSLDAIAKSDDCRRARVLITEMTFLDDFCSPEHAENCGHIHIDQVIENSNLFDENESVVFTHFSARYSKAGIRRALWKLPEGLRQKSIAFGA</sequence>
<dbReference type="PANTHER" id="PTHR46504:SF2">
    <property type="entry name" value="TRNASE Z TRZ1"/>
    <property type="match status" value="1"/>
</dbReference>
<dbReference type="OrthoDB" id="527344at2759"/>
<keyword evidence="2" id="KW-1185">Reference proteome</keyword>
<dbReference type="Proteomes" id="UP000012073">
    <property type="component" value="Unassembled WGS sequence"/>
</dbReference>
<organism evidence="1 2">
    <name type="scientific">Chondrus crispus</name>
    <name type="common">Carrageen Irish moss</name>
    <name type="synonym">Polymorpha crispa</name>
    <dbReference type="NCBI Taxonomy" id="2769"/>
    <lineage>
        <taxon>Eukaryota</taxon>
        <taxon>Rhodophyta</taxon>
        <taxon>Florideophyceae</taxon>
        <taxon>Rhodymeniophycidae</taxon>
        <taxon>Gigartinales</taxon>
        <taxon>Gigartinaceae</taxon>
        <taxon>Chondrus</taxon>
    </lineage>
</organism>
<dbReference type="GeneID" id="17317802"/>
<gene>
    <name evidence="1" type="ORF">CHC_T00000397001</name>
</gene>